<dbReference type="InterPro" id="IPR041700">
    <property type="entry name" value="OMP_b-brl_3"/>
</dbReference>
<evidence type="ECO:0000256" key="3">
    <source>
        <dbReference type="ARBA" id="ARBA00023237"/>
    </source>
</evidence>
<accession>A0ABS1KTQ4</accession>
<dbReference type="SUPFAM" id="SSF49464">
    <property type="entry name" value="Carboxypeptidase regulatory domain-like"/>
    <property type="match status" value="1"/>
</dbReference>
<evidence type="ECO:0000313" key="6">
    <source>
        <dbReference type="EMBL" id="MBL0742087.1"/>
    </source>
</evidence>
<dbReference type="Pfam" id="PF14905">
    <property type="entry name" value="OMP_b-brl_3"/>
    <property type="match status" value="2"/>
</dbReference>
<evidence type="ECO:0000256" key="1">
    <source>
        <dbReference type="ARBA" id="ARBA00004442"/>
    </source>
</evidence>
<proteinExistence type="predicted"/>
<keyword evidence="7" id="KW-1185">Reference proteome</keyword>
<protein>
    <submittedName>
        <fullName evidence="6">Outer membrane beta-barrel protein</fullName>
    </submittedName>
</protein>
<organism evidence="6 7">
    <name type="scientific">Chryseolinea lacunae</name>
    <dbReference type="NCBI Taxonomy" id="2801331"/>
    <lineage>
        <taxon>Bacteria</taxon>
        <taxon>Pseudomonadati</taxon>
        <taxon>Bacteroidota</taxon>
        <taxon>Cytophagia</taxon>
        <taxon>Cytophagales</taxon>
        <taxon>Fulvivirgaceae</taxon>
        <taxon>Chryseolinea</taxon>
    </lineage>
</organism>
<evidence type="ECO:0000259" key="5">
    <source>
        <dbReference type="Pfam" id="PF14905"/>
    </source>
</evidence>
<feature type="chain" id="PRO_5045912670" evidence="4">
    <location>
        <begin position="20"/>
        <end position="931"/>
    </location>
</feature>
<dbReference type="RefSeq" id="WP_202009888.1">
    <property type="nucleotide sequence ID" value="NZ_JAERRB010000003.1"/>
</dbReference>
<dbReference type="Gene3D" id="2.40.170.20">
    <property type="entry name" value="TonB-dependent receptor, beta-barrel domain"/>
    <property type="match status" value="1"/>
</dbReference>
<dbReference type="Proteomes" id="UP000613030">
    <property type="component" value="Unassembled WGS sequence"/>
</dbReference>
<feature type="domain" description="Outer membrane protein beta-barrel" evidence="5">
    <location>
        <begin position="749"/>
        <end position="909"/>
    </location>
</feature>
<keyword evidence="2" id="KW-0472">Membrane</keyword>
<sequence length="931" mass="104202">MLKKLLLLLFVCAGTTAVAQKLTIQGQLVDSAHVALPAATLMVLSPKDSSLVNFGTTQTDGSFQIKNLNAEPYLFKVTFVGYAPLTKRIDPQPGQAVVDLGVLSMQPKSSLLAEVTVEADRAPVTLKKDTIEFNAESFKTVKQNAVVEDLLKKLPGVEVDADGTIRAQGEQVQRVMVDGKPFFGTDPKLATRNLPADAIKKVQVFDKKSDQAAFSGIDDGQREKTINLELKEEKRKGFFGNATAGFGSNNRYAARASLNRFTKGEQISFLGMANNVNDQGFSIDDYMTFTGGSQQMARGGGPVRIQVNSNNQSGVPLSFGGRNTGIMSNYGGGLNYNKTFNTKTELNSSYFFNALDHNLDQYTDRINYFPTGNLTFNQTSRQHNTNQNHRLNTVLDHKIDSLNSLRWTTSLAYNQTDTKENSSSKNLDADGTTANEGVRQTASFGNTTTLNSTLLWRHKFAKKGRTLSTNLTLGVTDTDRDGQQDATTTFYGENTGTNHILQTNRQDTRNNSYGVNFSYTEPLGHRLYLEANYAFRSNLNDVNRLVYDLNNGEATLNTALSNQYTSDYQYHRGGLNFRMNRSKYNLTVGSTLQQTYLDGDLKLTNTKIEKSYQNILPVARFNYDFTTSKHLRLDYEASVQEPSLQQLQPVVDNSDPLNMSTGNPDLSPAYAHDWRFNFTTFNPANFSSFFVFVDATLTRNAITTSQTITDQQVRISKPVNVDRNMRVTGNATYSFPFTKLNSRFGLTATATRQNGVNVLNDTESNIAQNTVGGTFRYNFRYKEIFDLDLSANLSRQSTDYEFNTQADQLFFNKTYSAESNLSFLKHYSFNTSFDYLVYQSITTDYEQSIPLFNLSVSRFILKNKSGELKFAVNNLLDKNLGVSQQADVNYFQRQTTNSLGRYFLVSFTYALNKHLNPMGARPRGGMIRIQR</sequence>
<name>A0ABS1KTQ4_9BACT</name>
<feature type="domain" description="Outer membrane protein beta-barrel" evidence="5">
    <location>
        <begin position="458"/>
        <end position="740"/>
    </location>
</feature>
<dbReference type="EMBL" id="JAERRB010000003">
    <property type="protein sequence ID" value="MBL0742087.1"/>
    <property type="molecule type" value="Genomic_DNA"/>
</dbReference>
<reference evidence="6 7" key="1">
    <citation type="submission" date="2021-01" db="EMBL/GenBank/DDBJ databases">
        <title>Chryseolinea sp. Jin1 Genome sequencing and assembly.</title>
        <authorList>
            <person name="Kim I."/>
        </authorList>
    </citation>
    <scope>NUCLEOTIDE SEQUENCE [LARGE SCALE GENOMIC DNA]</scope>
    <source>
        <strain evidence="6 7">Jin1</strain>
    </source>
</reference>
<keyword evidence="4" id="KW-0732">Signal</keyword>
<comment type="caution">
    <text evidence="6">The sequence shown here is derived from an EMBL/GenBank/DDBJ whole genome shotgun (WGS) entry which is preliminary data.</text>
</comment>
<dbReference type="Pfam" id="PF13620">
    <property type="entry name" value="CarboxypepD_reg"/>
    <property type="match status" value="1"/>
</dbReference>
<gene>
    <name evidence="6" type="ORF">JI741_12730</name>
</gene>
<evidence type="ECO:0000256" key="2">
    <source>
        <dbReference type="ARBA" id="ARBA00023136"/>
    </source>
</evidence>
<dbReference type="InterPro" id="IPR008969">
    <property type="entry name" value="CarboxyPept-like_regulatory"/>
</dbReference>
<comment type="subcellular location">
    <subcellularLocation>
        <location evidence="1">Cell outer membrane</location>
    </subcellularLocation>
</comment>
<feature type="signal peptide" evidence="4">
    <location>
        <begin position="1"/>
        <end position="19"/>
    </location>
</feature>
<evidence type="ECO:0000256" key="4">
    <source>
        <dbReference type="SAM" id="SignalP"/>
    </source>
</evidence>
<evidence type="ECO:0000313" key="7">
    <source>
        <dbReference type="Proteomes" id="UP000613030"/>
    </source>
</evidence>
<dbReference type="SUPFAM" id="SSF56935">
    <property type="entry name" value="Porins"/>
    <property type="match status" value="1"/>
</dbReference>
<dbReference type="InterPro" id="IPR036942">
    <property type="entry name" value="Beta-barrel_TonB_sf"/>
</dbReference>
<keyword evidence="3" id="KW-0998">Cell outer membrane</keyword>